<dbReference type="SMART" id="SM00382">
    <property type="entry name" value="AAA"/>
    <property type="match status" value="1"/>
</dbReference>
<gene>
    <name evidence="9" type="ORF">FYJ51_10845</name>
</gene>
<keyword evidence="6 9" id="KW-0067">ATP-binding</keyword>
<dbReference type="Pfam" id="PF00005">
    <property type="entry name" value="ABC_tran"/>
    <property type="match status" value="1"/>
</dbReference>
<dbReference type="InterPro" id="IPR027417">
    <property type="entry name" value="P-loop_NTPase"/>
</dbReference>
<feature type="domain" description="ABC transporter" evidence="8">
    <location>
        <begin position="6"/>
        <end position="257"/>
    </location>
</feature>
<evidence type="ECO:0000259" key="8">
    <source>
        <dbReference type="PROSITE" id="PS50893"/>
    </source>
</evidence>
<name>A0A7X2TG62_9FIRM</name>
<dbReference type="GO" id="GO:0005524">
    <property type="term" value="F:ATP binding"/>
    <property type="evidence" value="ECO:0007669"/>
    <property type="project" value="UniProtKB-KW"/>
</dbReference>
<evidence type="ECO:0000256" key="4">
    <source>
        <dbReference type="ARBA" id="ARBA00022475"/>
    </source>
</evidence>
<comment type="subcellular location">
    <subcellularLocation>
        <location evidence="1">Cell membrane</location>
        <topology evidence="1">Peripheral membrane protein</topology>
    </subcellularLocation>
</comment>
<sequence>MSGHLLEVNNLRVNFETVSGTIHAVRGVSFHLDPGETLAIVGESGCGKSVSTQSIIRLNPEPPAIVFSDSILYKGKDISRISEKEMRAYRGREFAMVFQDAMTSLNPVQRIGRQMTEAIRVHEPISRSDAKKRAIEMLAKVGIPNPEESFRRYPHTFSGGQRQRIMIAMAMCCHPSVLIADEPTTALDVTTQAQILKLMMDMQKETGCAIILITHNLGVVARMADRVAVMYAGQIVEEGSLRDVFYSTKHPYTYGLLGSMPDRRKKSDARLMSIPGTPPDLYAPPSGCSFAPRCPYCLEACLHHDPDLKNVSEGHCAKCWLLDARCSKDFIPPYLSEGDRSTAIGGSAHD</sequence>
<proteinExistence type="inferred from homology"/>
<comment type="similarity">
    <text evidence="2">Belongs to the ABC transporter superfamily.</text>
</comment>
<dbReference type="InterPro" id="IPR013563">
    <property type="entry name" value="Oligopep_ABC_C"/>
</dbReference>
<keyword evidence="10" id="KW-1185">Reference proteome</keyword>
<dbReference type="EMBL" id="VUMN01000030">
    <property type="protein sequence ID" value="MSS59387.1"/>
    <property type="molecule type" value="Genomic_DNA"/>
</dbReference>
<dbReference type="PROSITE" id="PS00211">
    <property type="entry name" value="ABC_TRANSPORTER_1"/>
    <property type="match status" value="1"/>
</dbReference>
<dbReference type="GO" id="GO:0015833">
    <property type="term" value="P:peptide transport"/>
    <property type="evidence" value="ECO:0007669"/>
    <property type="project" value="InterPro"/>
</dbReference>
<dbReference type="PROSITE" id="PS50893">
    <property type="entry name" value="ABC_TRANSPORTER_2"/>
    <property type="match status" value="1"/>
</dbReference>
<keyword evidence="5" id="KW-0547">Nucleotide-binding</keyword>
<accession>A0A7X2TG62</accession>
<dbReference type="Gene3D" id="3.40.50.300">
    <property type="entry name" value="P-loop containing nucleotide triphosphate hydrolases"/>
    <property type="match status" value="1"/>
</dbReference>
<dbReference type="FunFam" id="3.40.50.300:FF:000016">
    <property type="entry name" value="Oligopeptide ABC transporter ATP-binding component"/>
    <property type="match status" value="1"/>
</dbReference>
<dbReference type="GO" id="GO:0005886">
    <property type="term" value="C:plasma membrane"/>
    <property type="evidence" value="ECO:0007669"/>
    <property type="project" value="UniProtKB-SubCell"/>
</dbReference>
<dbReference type="InterPro" id="IPR003439">
    <property type="entry name" value="ABC_transporter-like_ATP-bd"/>
</dbReference>
<dbReference type="PANTHER" id="PTHR43297">
    <property type="entry name" value="OLIGOPEPTIDE TRANSPORT ATP-BINDING PROTEIN APPD"/>
    <property type="match status" value="1"/>
</dbReference>
<organism evidence="9 10">
    <name type="scientific">Stecheria intestinalis</name>
    <dbReference type="NCBI Taxonomy" id="2606630"/>
    <lineage>
        <taxon>Bacteria</taxon>
        <taxon>Bacillati</taxon>
        <taxon>Bacillota</taxon>
        <taxon>Erysipelotrichia</taxon>
        <taxon>Erysipelotrichales</taxon>
        <taxon>Erysipelotrichaceae</taxon>
        <taxon>Stecheria</taxon>
    </lineage>
</organism>
<dbReference type="NCBIfam" id="TIGR01727">
    <property type="entry name" value="oligo_HPY"/>
    <property type="match status" value="1"/>
</dbReference>
<keyword evidence="3" id="KW-0813">Transport</keyword>
<evidence type="ECO:0000256" key="3">
    <source>
        <dbReference type="ARBA" id="ARBA00022448"/>
    </source>
</evidence>
<dbReference type="CDD" id="cd03257">
    <property type="entry name" value="ABC_NikE_OppD_transporters"/>
    <property type="match status" value="1"/>
</dbReference>
<dbReference type="Proteomes" id="UP000461880">
    <property type="component" value="Unassembled WGS sequence"/>
</dbReference>
<dbReference type="InterPro" id="IPR050388">
    <property type="entry name" value="ABC_Ni/Peptide_Import"/>
</dbReference>
<dbReference type="RefSeq" id="WP_154505607.1">
    <property type="nucleotide sequence ID" value="NZ_JAQXPC010000006.1"/>
</dbReference>
<reference evidence="9 10" key="1">
    <citation type="submission" date="2019-08" db="EMBL/GenBank/DDBJ databases">
        <title>In-depth cultivation of the pig gut microbiome towards novel bacterial diversity and tailored functional studies.</title>
        <authorList>
            <person name="Wylensek D."/>
            <person name="Hitch T.C.A."/>
            <person name="Clavel T."/>
        </authorList>
    </citation>
    <scope>NUCLEOTIDE SEQUENCE [LARGE SCALE GENOMIC DNA]</scope>
    <source>
        <strain evidence="9 10">Oil+RF-744-GAM-WT-6</strain>
    </source>
</reference>
<keyword evidence="7" id="KW-0472">Membrane</keyword>
<evidence type="ECO:0000256" key="6">
    <source>
        <dbReference type="ARBA" id="ARBA00022840"/>
    </source>
</evidence>
<keyword evidence="4" id="KW-1003">Cell membrane</keyword>
<dbReference type="PANTHER" id="PTHR43297:SF2">
    <property type="entry name" value="DIPEPTIDE TRANSPORT ATP-BINDING PROTEIN DPPD"/>
    <property type="match status" value="1"/>
</dbReference>
<evidence type="ECO:0000256" key="7">
    <source>
        <dbReference type="ARBA" id="ARBA00023136"/>
    </source>
</evidence>
<evidence type="ECO:0000313" key="9">
    <source>
        <dbReference type="EMBL" id="MSS59387.1"/>
    </source>
</evidence>
<dbReference type="Pfam" id="PF08352">
    <property type="entry name" value="oligo_HPY"/>
    <property type="match status" value="1"/>
</dbReference>
<evidence type="ECO:0000256" key="2">
    <source>
        <dbReference type="ARBA" id="ARBA00005417"/>
    </source>
</evidence>
<dbReference type="SUPFAM" id="SSF52540">
    <property type="entry name" value="P-loop containing nucleoside triphosphate hydrolases"/>
    <property type="match status" value="1"/>
</dbReference>
<protein>
    <submittedName>
        <fullName evidence="9">ABC transporter ATP-binding protein</fullName>
    </submittedName>
</protein>
<dbReference type="AlphaFoldDB" id="A0A7X2TG62"/>
<evidence type="ECO:0000256" key="5">
    <source>
        <dbReference type="ARBA" id="ARBA00022741"/>
    </source>
</evidence>
<comment type="caution">
    <text evidence="9">The sequence shown here is derived from an EMBL/GenBank/DDBJ whole genome shotgun (WGS) entry which is preliminary data.</text>
</comment>
<dbReference type="GO" id="GO:0016887">
    <property type="term" value="F:ATP hydrolysis activity"/>
    <property type="evidence" value="ECO:0007669"/>
    <property type="project" value="InterPro"/>
</dbReference>
<evidence type="ECO:0000313" key="10">
    <source>
        <dbReference type="Proteomes" id="UP000461880"/>
    </source>
</evidence>
<dbReference type="InterPro" id="IPR017871">
    <property type="entry name" value="ABC_transporter-like_CS"/>
</dbReference>
<evidence type="ECO:0000256" key="1">
    <source>
        <dbReference type="ARBA" id="ARBA00004202"/>
    </source>
</evidence>
<dbReference type="InterPro" id="IPR003593">
    <property type="entry name" value="AAA+_ATPase"/>
</dbReference>